<proteinExistence type="predicted"/>
<organism evidence="1 2">
    <name type="scientific">Paracoccidioides brasiliensis</name>
    <dbReference type="NCBI Taxonomy" id="121759"/>
    <lineage>
        <taxon>Eukaryota</taxon>
        <taxon>Fungi</taxon>
        <taxon>Dikarya</taxon>
        <taxon>Ascomycota</taxon>
        <taxon>Pezizomycotina</taxon>
        <taxon>Eurotiomycetes</taxon>
        <taxon>Eurotiomycetidae</taxon>
        <taxon>Onygenales</taxon>
        <taxon>Ajellomycetaceae</taxon>
        <taxon>Paracoccidioides</taxon>
    </lineage>
</organism>
<reference evidence="1 2" key="1">
    <citation type="submission" date="2016-06" db="EMBL/GenBank/DDBJ databases">
        <authorList>
            <person name="Kjaerup R.B."/>
            <person name="Dalgaard T.S."/>
            <person name="Juul-Madsen H.R."/>
        </authorList>
    </citation>
    <scope>NUCLEOTIDE SEQUENCE [LARGE SCALE GENOMIC DNA]</scope>
    <source>
        <strain evidence="1 2">Pb300</strain>
    </source>
</reference>
<dbReference type="OrthoDB" id="498125at2759"/>
<dbReference type="InterPro" id="IPR036291">
    <property type="entry name" value="NAD(P)-bd_dom_sf"/>
</dbReference>
<dbReference type="EMBL" id="LZYO01000022">
    <property type="protein sequence ID" value="ODH43645.1"/>
    <property type="molecule type" value="Genomic_DNA"/>
</dbReference>
<dbReference type="VEuPathDB" id="FungiDB:PABG_11118"/>
<dbReference type="Gene3D" id="3.40.50.720">
    <property type="entry name" value="NAD(P)-binding Rossmann-like Domain"/>
    <property type="match status" value="1"/>
</dbReference>
<dbReference type="AlphaFoldDB" id="A0A1D2JMS3"/>
<gene>
    <name evidence="1" type="ORF">ACO22_00989</name>
</gene>
<dbReference type="Pfam" id="PF00106">
    <property type="entry name" value="adh_short"/>
    <property type="match status" value="1"/>
</dbReference>
<dbReference type="InterPro" id="IPR002347">
    <property type="entry name" value="SDR_fam"/>
</dbReference>
<dbReference type="Proteomes" id="UP000242814">
    <property type="component" value="Unassembled WGS sequence"/>
</dbReference>
<protein>
    <submittedName>
        <fullName evidence="1">Uncharacterized protein</fullName>
    </submittedName>
</protein>
<sequence length="96" mass="10131">MAITNPTPCFQPRNLPRYKGQSRPAAGNRPVGRPGHRRVEAEGGDCTVVSADVAKDADVKALVEACVARYGGRIDTLINNVGRSEPGGPAEMSEEA</sequence>
<name>A0A1D2JMS3_PARBR</name>
<evidence type="ECO:0000313" key="1">
    <source>
        <dbReference type="EMBL" id="ODH43645.1"/>
    </source>
</evidence>
<evidence type="ECO:0000313" key="2">
    <source>
        <dbReference type="Proteomes" id="UP000242814"/>
    </source>
</evidence>
<dbReference type="SUPFAM" id="SSF51735">
    <property type="entry name" value="NAD(P)-binding Rossmann-fold domains"/>
    <property type="match status" value="1"/>
</dbReference>
<accession>A0A1D2JMS3</accession>
<comment type="caution">
    <text evidence="1">The sequence shown here is derived from an EMBL/GenBank/DDBJ whole genome shotgun (WGS) entry which is preliminary data.</text>
</comment>
<dbReference type="CDD" id="cd05233">
    <property type="entry name" value="SDR_c"/>
    <property type="match status" value="1"/>
</dbReference>